<protein>
    <submittedName>
        <fullName evidence="2">Uncharacterized protein</fullName>
    </submittedName>
</protein>
<reference evidence="2" key="1">
    <citation type="submission" date="2022-11" db="UniProtKB">
        <authorList>
            <consortium name="WormBaseParasite"/>
        </authorList>
    </citation>
    <scope>IDENTIFICATION</scope>
</reference>
<keyword evidence="1" id="KW-1185">Reference proteome</keyword>
<evidence type="ECO:0000313" key="1">
    <source>
        <dbReference type="Proteomes" id="UP000887565"/>
    </source>
</evidence>
<dbReference type="AlphaFoldDB" id="A0A915HJZ2"/>
<dbReference type="Proteomes" id="UP000887565">
    <property type="component" value="Unplaced"/>
</dbReference>
<name>A0A915HJZ2_ROMCU</name>
<organism evidence="1 2">
    <name type="scientific">Romanomermis culicivorax</name>
    <name type="common">Nematode worm</name>
    <dbReference type="NCBI Taxonomy" id="13658"/>
    <lineage>
        <taxon>Eukaryota</taxon>
        <taxon>Metazoa</taxon>
        <taxon>Ecdysozoa</taxon>
        <taxon>Nematoda</taxon>
        <taxon>Enoplea</taxon>
        <taxon>Dorylaimia</taxon>
        <taxon>Mermithida</taxon>
        <taxon>Mermithoidea</taxon>
        <taxon>Mermithidae</taxon>
        <taxon>Romanomermis</taxon>
    </lineage>
</organism>
<accession>A0A915HJZ2</accession>
<sequence length="68" mass="8171">MLTFQRQKPNLNLIIFPPFFKILRFATSNQNFKNYNFKPKFQSKKLQIVLKDRTGRDLSIDIKFTGFK</sequence>
<proteinExistence type="predicted"/>
<evidence type="ECO:0000313" key="2">
    <source>
        <dbReference type="WBParaSite" id="nRc.2.0.1.t01896-RA"/>
    </source>
</evidence>
<dbReference type="WBParaSite" id="nRc.2.0.1.t01896-RA">
    <property type="protein sequence ID" value="nRc.2.0.1.t01896-RA"/>
    <property type="gene ID" value="nRc.2.0.1.g01896"/>
</dbReference>